<dbReference type="AlphaFoldDB" id="A0A2Z3JGD7"/>
<dbReference type="SUPFAM" id="SSF56801">
    <property type="entry name" value="Acetyl-CoA synthetase-like"/>
    <property type="match status" value="1"/>
</dbReference>
<dbReference type="NCBIfam" id="TIGR02304">
    <property type="entry name" value="aden_form_hyp"/>
    <property type="match status" value="1"/>
</dbReference>
<keyword evidence="2" id="KW-1185">Reference proteome</keyword>
<dbReference type="Proteomes" id="UP000245368">
    <property type="component" value="Chromosome"/>
</dbReference>
<dbReference type="InterPro" id="IPR053158">
    <property type="entry name" value="CapK_Type1_Caps_Biosynth"/>
</dbReference>
<dbReference type="OrthoDB" id="580775at2"/>
<dbReference type="EMBL" id="CP029494">
    <property type="protein sequence ID" value="AWN22551.1"/>
    <property type="molecule type" value="Genomic_DNA"/>
</dbReference>
<gene>
    <name evidence="1" type="ORF">DKM44_04320</name>
</gene>
<proteinExistence type="predicted"/>
<dbReference type="InterPro" id="IPR042099">
    <property type="entry name" value="ANL_N_sf"/>
</dbReference>
<dbReference type="PANTHER" id="PTHR36932:SF1">
    <property type="entry name" value="CAPSULAR POLYSACCHARIDE BIOSYNTHESIS PROTEIN"/>
    <property type="match status" value="1"/>
</dbReference>
<evidence type="ECO:0000313" key="1">
    <source>
        <dbReference type="EMBL" id="AWN22551.1"/>
    </source>
</evidence>
<evidence type="ECO:0000313" key="2">
    <source>
        <dbReference type="Proteomes" id="UP000245368"/>
    </source>
</evidence>
<dbReference type="Gene3D" id="3.40.50.12780">
    <property type="entry name" value="N-terminal domain of ligase-like"/>
    <property type="match status" value="1"/>
</dbReference>
<dbReference type="KEGG" id="dez:DKM44_04320"/>
<dbReference type="PANTHER" id="PTHR36932">
    <property type="entry name" value="CAPSULAR POLYSACCHARIDE BIOSYNTHESIS PROTEIN"/>
    <property type="match status" value="1"/>
</dbReference>
<reference evidence="1 2" key="1">
    <citation type="submission" date="2018-05" db="EMBL/GenBank/DDBJ databases">
        <title>Complete Genome Sequence of Deinococcus sp. strain 17bor-2.</title>
        <authorList>
            <person name="Srinivasan S."/>
        </authorList>
    </citation>
    <scope>NUCLEOTIDE SEQUENCE [LARGE SCALE GENOMIC DNA]</scope>
    <source>
        <strain evidence="1 2">17bor-2</strain>
    </source>
</reference>
<evidence type="ECO:0008006" key="3">
    <source>
        <dbReference type="Google" id="ProtNLM"/>
    </source>
</evidence>
<name>A0A2Z3JGD7_9DEIO</name>
<dbReference type="RefSeq" id="WP_109825720.1">
    <property type="nucleotide sequence ID" value="NZ_CP029494.1"/>
</dbReference>
<organism evidence="1 2">
    <name type="scientific">Deinococcus irradiatisoli</name>
    <dbReference type="NCBI Taxonomy" id="2202254"/>
    <lineage>
        <taxon>Bacteria</taxon>
        <taxon>Thermotogati</taxon>
        <taxon>Deinococcota</taxon>
        <taxon>Deinococci</taxon>
        <taxon>Deinococcales</taxon>
        <taxon>Deinococcaceae</taxon>
        <taxon>Deinococcus</taxon>
    </lineage>
</organism>
<accession>A0A2Z3JGD7</accession>
<sequence>MFERLAVLGSALRESRSMFRERAALERHQTRLAGQQLPWVVAHSAYTAERFRQAGLAAAEWRALPSIGKREMMANFGALNTVGLSLDQVLRVARRAEDSRDFSPMLPTPSGEITVGLSSGTSGSQGAFLVSRAERLAWAGVMLRQLLPGWPAGLLRPQRVAFVLRAEGQLYRSVSSARIHFQFLDLLRPVDELAAELSRADPTLLIGPPSVLRALLRAGARARPQRVVSVAEVLEDDDRAALESGFGPVAEVYQATEGLLALPCPHGHLHLNEAHVHFDFEPLGGGYVRPVLTDLRRRAQPMIRHRLDDLLVLAQEPCPCGLAARRIERIAGRQDDALSLPAAGKRLTVWPDFVRAALGRVPFLREYRAEQVGERHLSLQLDPDLPAVREAAGREVQAALNRLGAEAVVLSFGPLPAAPPGAKRRRVAQRWKPPAD</sequence>
<dbReference type="InterPro" id="IPR012685">
    <property type="entry name" value="CHP02304_F390_synth-rel"/>
</dbReference>
<protein>
    <recommendedName>
        <fullName evidence="3">Adenylate cyclase</fullName>
    </recommendedName>
</protein>